<feature type="domain" description="Fibronectin type-III" evidence="1">
    <location>
        <begin position="439"/>
        <end position="523"/>
    </location>
</feature>
<sequence length="712" mass="75985">MGSISPLSPNTVYTLRVEAMDNSITVLTSAVAEGTTAPDVPHILGANSKQSHSITVEFTSMPGATAYVLRAENEAEGLFSEIEVPESPGTISNLQPFTMYTLSVMSVNSGGRSQPSLSVEETTVLEAPQLSAFSPSNDTIMVTWEPVEHAAGTVYSIKANAWDPSGTPGDDITLSQITRPPSPGPVTIFPSGGRSVGMEVNWRSVQGADEYLAVSSSGQNCTTSSASTFCVISPLECGQIHSITVVAENTAGPSSPSDPENFLTFPCPPESSWVEESVPGNCSLRWPEVNWVDYYTAFVKRDDGVEIWCNTTTTKCNFYCNCGYTYFMTVFSYNQAGSSPPGPMLNYTTIPCCPEDVAVSLVSTETLEIGWTLVRGAEVYQTRAAANSDTVLCNDTSPVCVLSDLTCNSNYSVVVTPCSELRGCNHTCRPHTGETAPCSPEILSVSQINATSVNISWSSTNRGANYVVKLTGSRDMESCQSRGTSCKILNLPCGTVYEVTAIATTSAGNSLPSYAVPLETAPCCPGNVTVRQMTQASSHVTWSPATGAEYYVTSLSSPRGDAKCHTLQNQCVMGCITCGTNYTVSMEAISRTGHKSECTYHGFSSSACCPSNVRLYRMTNNTIRVHWRASGNLGNFSVDLRGAQSNYTCTPPMGATSCDVSDVVCGDVYSVVVAPVSRNGTKIEFCPRRMYSVSCAGSSVGMVIYRGRRSVD</sequence>
<dbReference type="Gene3D" id="2.60.40.10">
    <property type="entry name" value="Immunoglobulins"/>
    <property type="match status" value="4"/>
</dbReference>
<dbReference type="InterPro" id="IPR013783">
    <property type="entry name" value="Ig-like_fold"/>
</dbReference>
<organism evidence="2 3">
    <name type="scientific">Anguilla anguilla</name>
    <name type="common">European freshwater eel</name>
    <name type="synonym">Muraena anguilla</name>
    <dbReference type="NCBI Taxonomy" id="7936"/>
    <lineage>
        <taxon>Eukaryota</taxon>
        <taxon>Metazoa</taxon>
        <taxon>Chordata</taxon>
        <taxon>Craniata</taxon>
        <taxon>Vertebrata</taxon>
        <taxon>Euteleostomi</taxon>
        <taxon>Actinopterygii</taxon>
        <taxon>Neopterygii</taxon>
        <taxon>Teleostei</taxon>
        <taxon>Anguilliformes</taxon>
        <taxon>Anguillidae</taxon>
        <taxon>Anguilla</taxon>
    </lineage>
</organism>
<reference evidence="2" key="1">
    <citation type="submission" date="2021-01" db="EMBL/GenBank/DDBJ databases">
        <title>A chromosome-scale assembly of European eel, Anguilla anguilla.</title>
        <authorList>
            <person name="Henkel C."/>
            <person name="Jong-Raadsen S.A."/>
            <person name="Dufour S."/>
            <person name="Weltzien F.-A."/>
            <person name="Palstra A.P."/>
            <person name="Pelster B."/>
            <person name="Spaink H.P."/>
            <person name="Van Den Thillart G.E."/>
            <person name="Jansen H."/>
            <person name="Zahm M."/>
            <person name="Klopp C."/>
            <person name="Cedric C."/>
            <person name="Louis A."/>
            <person name="Berthelot C."/>
            <person name="Parey E."/>
            <person name="Roest Crollius H."/>
            <person name="Montfort J."/>
            <person name="Robinson-Rechavi M."/>
            <person name="Bucao C."/>
            <person name="Bouchez O."/>
            <person name="Gislard M."/>
            <person name="Lluch J."/>
            <person name="Milhes M."/>
            <person name="Lampietro C."/>
            <person name="Lopez Roques C."/>
            <person name="Donnadieu C."/>
            <person name="Braasch I."/>
            <person name="Desvignes T."/>
            <person name="Postlethwait J."/>
            <person name="Bobe J."/>
            <person name="Guiguen Y."/>
            <person name="Dirks R."/>
        </authorList>
    </citation>
    <scope>NUCLEOTIDE SEQUENCE</scope>
    <source>
        <strain evidence="2">Tag_6206</strain>
        <tissue evidence="2">Liver</tissue>
    </source>
</reference>
<evidence type="ECO:0000259" key="1">
    <source>
        <dbReference type="PROSITE" id="PS50853"/>
    </source>
</evidence>
<dbReference type="CDD" id="cd00063">
    <property type="entry name" value="FN3"/>
    <property type="match status" value="3"/>
</dbReference>
<feature type="domain" description="Fibronectin type-III" evidence="1">
    <location>
        <begin position="609"/>
        <end position="698"/>
    </location>
</feature>
<dbReference type="Proteomes" id="UP001044222">
    <property type="component" value="Chromosome 6"/>
</dbReference>
<dbReference type="EMBL" id="JAFIRN010000006">
    <property type="protein sequence ID" value="KAG5847414.1"/>
    <property type="molecule type" value="Genomic_DNA"/>
</dbReference>
<gene>
    <name evidence="2" type="ORF">ANANG_G00125790</name>
</gene>
<keyword evidence="3" id="KW-1185">Reference proteome</keyword>
<dbReference type="PROSITE" id="PS50853">
    <property type="entry name" value="FN3"/>
    <property type="match status" value="4"/>
</dbReference>
<accession>A0A9D3MEA8</accession>
<dbReference type="AlphaFoldDB" id="A0A9D3MEA8"/>
<comment type="caution">
    <text evidence="2">The sequence shown here is derived from an EMBL/GenBank/DDBJ whole genome shotgun (WGS) entry which is preliminary data.</text>
</comment>
<dbReference type="Pfam" id="PF00041">
    <property type="entry name" value="fn3"/>
    <property type="match status" value="2"/>
</dbReference>
<dbReference type="SUPFAM" id="SSF49265">
    <property type="entry name" value="Fibronectin type III"/>
    <property type="match status" value="5"/>
</dbReference>
<dbReference type="InterPro" id="IPR003961">
    <property type="entry name" value="FN3_dom"/>
</dbReference>
<feature type="domain" description="Fibronectin type-III" evidence="1">
    <location>
        <begin position="168"/>
        <end position="267"/>
    </location>
</feature>
<name>A0A9D3MEA8_ANGAN</name>
<dbReference type="InterPro" id="IPR036116">
    <property type="entry name" value="FN3_sf"/>
</dbReference>
<proteinExistence type="predicted"/>
<dbReference type="SMART" id="SM00060">
    <property type="entry name" value="FN3"/>
    <property type="match status" value="7"/>
</dbReference>
<evidence type="ECO:0000313" key="3">
    <source>
        <dbReference type="Proteomes" id="UP001044222"/>
    </source>
</evidence>
<evidence type="ECO:0000313" key="2">
    <source>
        <dbReference type="EMBL" id="KAG5847414.1"/>
    </source>
</evidence>
<protein>
    <recommendedName>
        <fullName evidence="1">Fibronectin type-III domain-containing protein</fullName>
    </recommendedName>
</protein>
<feature type="domain" description="Fibronectin type-III" evidence="1">
    <location>
        <begin position="37"/>
        <end position="127"/>
    </location>
</feature>
<dbReference type="PANTHER" id="PTHR47135:SF1">
    <property type="entry name" value="FIBRONECTIN TYPE III DOMAIN-CONTAINING PROTEIN 7"/>
    <property type="match status" value="1"/>
</dbReference>
<dbReference type="PANTHER" id="PTHR47135">
    <property type="entry name" value="FIBRONECTIN TYPE III DOMAIN-CONTAINING PROTEIN 7"/>
    <property type="match status" value="1"/>
</dbReference>